<dbReference type="EMBL" id="VSSQ01121420">
    <property type="protein sequence ID" value="MPN53844.1"/>
    <property type="molecule type" value="Genomic_DNA"/>
</dbReference>
<comment type="caution">
    <text evidence="1">The sequence shown here is derived from an EMBL/GenBank/DDBJ whole genome shotgun (WGS) entry which is preliminary data.</text>
</comment>
<protein>
    <submittedName>
        <fullName evidence="1">Uncharacterized protein</fullName>
    </submittedName>
</protein>
<name>A0A645J024_9ZZZZ</name>
<accession>A0A645J024</accession>
<proteinExistence type="predicted"/>
<gene>
    <name evidence="1" type="ORF">SDC9_201512</name>
</gene>
<sequence>MFKRTGIAAVFCTTREFHQGGEVLGQPGHVSELLLVIQADALNEQVPEVVAQKIPLGIRVQARIAHLLQQGIFFKPGP</sequence>
<organism evidence="1">
    <name type="scientific">bioreactor metagenome</name>
    <dbReference type="NCBI Taxonomy" id="1076179"/>
    <lineage>
        <taxon>unclassified sequences</taxon>
        <taxon>metagenomes</taxon>
        <taxon>ecological metagenomes</taxon>
    </lineage>
</organism>
<reference evidence="1" key="1">
    <citation type="submission" date="2019-08" db="EMBL/GenBank/DDBJ databases">
        <authorList>
            <person name="Kucharzyk K."/>
            <person name="Murdoch R.W."/>
            <person name="Higgins S."/>
            <person name="Loffler F."/>
        </authorList>
    </citation>
    <scope>NUCLEOTIDE SEQUENCE</scope>
</reference>
<dbReference type="AlphaFoldDB" id="A0A645J024"/>
<evidence type="ECO:0000313" key="1">
    <source>
        <dbReference type="EMBL" id="MPN53844.1"/>
    </source>
</evidence>